<dbReference type="InterPro" id="IPR027417">
    <property type="entry name" value="P-loop_NTPase"/>
</dbReference>
<dbReference type="SUPFAM" id="SSF52540">
    <property type="entry name" value="P-loop containing nucleoside triphosphate hydrolases"/>
    <property type="match status" value="1"/>
</dbReference>
<evidence type="ECO:0008006" key="2">
    <source>
        <dbReference type="Google" id="ProtNLM"/>
    </source>
</evidence>
<reference evidence="1" key="1">
    <citation type="journal article" date="2015" name="Nature">
        <title>Complex archaea that bridge the gap between prokaryotes and eukaryotes.</title>
        <authorList>
            <person name="Spang A."/>
            <person name="Saw J.H."/>
            <person name="Jorgensen S.L."/>
            <person name="Zaremba-Niedzwiedzka K."/>
            <person name="Martijn J."/>
            <person name="Lind A.E."/>
            <person name="van Eijk R."/>
            <person name="Schleper C."/>
            <person name="Guy L."/>
            <person name="Ettema T.J."/>
        </authorList>
    </citation>
    <scope>NUCLEOTIDE SEQUENCE</scope>
</reference>
<dbReference type="InterPro" id="IPR047679">
    <property type="entry name" value="BREX_BrxC"/>
</dbReference>
<dbReference type="AlphaFoldDB" id="A0A0F9SAY7"/>
<accession>A0A0F9SAY7</accession>
<comment type="caution">
    <text evidence="1">The sequence shown here is derived from an EMBL/GenBank/DDBJ whole genome shotgun (WGS) entry which is preliminary data.</text>
</comment>
<name>A0A0F9SAY7_9ZZZZ</name>
<protein>
    <recommendedName>
        <fullName evidence="2">BREX system P-loop protein BrxC</fullName>
    </recommendedName>
</protein>
<gene>
    <name evidence="1" type="ORF">LCGC14_0494150</name>
</gene>
<dbReference type="NCBIfam" id="NF033441">
    <property type="entry name" value="BREX_BrxC"/>
    <property type="match status" value="1"/>
</dbReference>
<sequence length="1178" mass="130742">MGGDTTQLPSLQCHKENTKMLNREIYLHDPLTSRLANNGVAQVKDDLSKAAIDTLEYELRTFVCDGAYAAGMEKILGAYIQNIKSDGEQPGVWISGFFGSGKSHLAKMLRTLWTNQKLNDGNYARSLVDLPSNIAAQFDELYSLASQHQGLHAASGTLGAGAGEQVRLAFLGIIFKSAGLPEQYHLARFVMWLKEEGVLEQVQTYITENAKAKEGRDPWAHELKNLHVSPIMGNALLQALPGFASDVKEVRDMLRAQYKIVDDVTNDEMVTAIMDTLAVNGELPLTLVVLDEVQQYIGDDVKKAFDVQEVVETCSGNGRLKSKLLFVATGQSALSGMANLNRLMGRFQVPVQLEDTDVDSVIRKVILQKKETARPQIQTIIDNELGEISRHLRGSIIEHNKDDEKWMVADYPLLPVRRRFWERVLPALDKTGTGSQLRNQLRVVHEATKVTAEYPLGYVVPADYIYDQIATKLLNSGVIGKDIYETISRLKGGDSDQKLQARILALILLISKLPNDIEYGIAATADTLSDLLLENLLEGKHELRARVPKLLVKLVDDGLVMPMQTNAGEEYRLQTVESQQWYDMYRQQESELKSNPQRLEVFRSQEIQQYVRKQVAQARITQGNVAEPRTINLEFGTELPSDADKKLYAWAPEVPEKQFNDLARGANPDTATIYIYVPTTQRDELRKAIVELKAAETTIDVRGTAKTDAGKEAYAAMEYRFKEADRTKKAILKDIFDQIQVKLAGGQEVEGESLAEQIQNAGELACQRLYSKFKMADNKGWAKVYNRASTQADANALEAIEHNDDADKHPVCAEVKRFIGVMKTGREIIDNFKDAPYGWGKDTIEGALFAMLASGVLKASDGQEKAVDAKNLDRSSVTQTKFRPESVTLSKVQIIKVRGLINALLPEGQNCSTGEEQSKLPQAIANAKQVARSAGGEAPLPLVPSTSVLTNLDIYSGNDKLQQAFDAKDDIQSQFTQWQAQADLVTTRMNQWHELTTATGCCKGFAIHTTLTQQVDSIIENRSLLAEPNPITPLLQQAESALRDAITAKLSEYEDEFNTCHRDLNDDSNWLKLDDAKKNELLANRSLSSIPSVDLSSAAAIYDALEATSFEQWNDRISALPGRFDAALKDAISELAPKVKHIRLNKPMLESEDDLKAWLTAVEAQLRSELANGPVVPS</sequence>
<organism evidence="1">
    <name type="scientific">marine sediment metagenome</name>
    <dbReference type="NCBI Taxonomy" id="412755"/>
    <lineage>
        <taxon>unclassified sequences</taxon>
        <taxon>metagenomes</taxon>
        <taxon>ecological metagenomes</taxon>
    </lineage>
</organism>
<evidence type="ECO:0000313" key="1">
    <source>
        <dbReference type="EMBL" id="KKN64204.1"/>
    </source>
</evidence>
<dbReference type="EMBL" id="LAZR01000564">
    <property type="protein sequence ID" value="KKN64204.1"/>
    <property type="molecule type" value="Genomic_DNA"/>
</dbReference>
<proteinExistence type="predicted"/>